<feature type="non-terminal residue" evidence="2">
    <location>
        <position position="1"/>
    </location>
</feature>
<feature type="compositionally biased region" description="Basic and acidic residues" evidence="1">
    <location>
        <begin position="1"/>
        <end position="11"/>
    </location>
</feature>
<organism evidence="2 3">
    <name type="scientific">Streblomastix strix</name>
    <dbReference type="NCBI Taxonomy" id="222440"/>
    <lineage>
        <taxon>Eukaryota</taxon>
        <taxon>Metamonada</taxon>
        <taxon>Preaxostyla</taxon>
        <taxon>Oxymonadida</taxon>
        <taxon>Streblomastigidae</taxon>
        <taxon>Streblomastix</taxon>
    </lineage>
</organism>
<evidence type="ECO:0000313" key="3">
    <source>
        <dbReference type="Proteomes" id="UP000324800"/>
    </source>
</evidence>
<accession>A0A5J4SHT1</accession>
<feature type="non-terminal residue" evidence="2">
    <location>
        <position position="61"/>
    </location>
</feature>
<feature type="region of interest" description="Disordered" evidence="1">
    <location>
        <begin position="1"/>
        <end position="61"/>
    </location>
</feature>
<dbReference type="AlphaFoldDB" id="A0A5J4SHT1"/>
<evidence type="ECO:0000313" key="2">
    <source>
        <dbReference type="EMBL" id="KAA6344790.1"/>
    </source>
</evidence>
<evidence type="ECO:0000256" key="1">
    <source>
        <dbReference type="SAM" id="MobiDB-lite"/>
    </source>
</evidence>
<feature type="compositionally biased region" description="Basic and acidic residues" evidence="1">
    <location>
        <begin position="19"/>
        <end position="28"/>
    </location>
</feature>
<name>A0A5J4SHT1_9EUKA</name>
<dbReference type="EMBL" id="SNRW01040328">
    <property type="protein sequence ID" value="KAA6344790.1"/>
    <property type="molecule type" value="Genomic_DNA"/>
</dbReference>
<proteinExistence type="predicted"/>
<gene>
    <name evidence="2" type="ORF">EZS28_052214</name>
</gene>
<comment type="caution">
    <text evidence="2">The sequence shown here is derived from an EMBL/GenBank/DDBJ whole genome shotgun (WGS) entry which is preliminary data.</text>
</comment>
<dbReference type="Proteomes" id="UP000324800">
    <property type="component" value="Unassembled WGS sequence"/>
</dbReference>
<protein>
    <submittedName>
        <fullName evidence="2">Uncharacterized protein</fullName>
    </submittedName>
</protein>
<sequence length="61" mass="7000">EKRSRYSEDIKLLQSQKTARGEDGEHVQKTVIDLEQGDRNEGWDEPFQGFPGKVNEPPNSK</sequence>
<reference evidence="2 3" key="1">
    <citation type="submission" date="2019-03" db="EMBL/GenBank/DDBJ databases">
        <title>Single cell metagenomics reveals metabolic interactions within the superorganism composed of flagellate Streblomastix strix and complex community of Bacteroidetes bacteria on its surface.</title>
        <authorList>
            <person name="Treitli S.C."/>
            <person name="Kolisko M."/>
            <person name="Husnik F."/>
            <person name="Keeling P."/>
            <person name="Hampl V."/>
        </authorList>
    </citation>
    <scope>NUCLEOTIDE SEQUENCE [LARGE SCALE GENOMIC DNA]</scope>
    <source>
        <strain evidence="2">ST1C</strain>
    </source>
</reference>